<dbReference type="PATRIC" id="fig|445709.3.peg.3139"/>
<gene>
    <name evidence="4" type="ORF">ABW99_14835</name>
</gene>
<dbReference type="GO" id="GO:0016020">
    <property type="term" value="C:membrane"/>
    <property type="evidence" value="ECO:0007669"/>
    <property type="project" value="TreeGrafter"/>
</dbReference>
<evidence type="ECO:0000313" key="4">
    <source>
        <dbReference type="EMBL" id="AKJ70606.1"/>
    </source>
</evidence>
<dbReference type="PRINTS" id="PR00081">
    <property type="entry name" value="GDHRDH"/>
</dbReference>
<keyword evidence="2" id="KW-0560">Oxidoreductase</keyword>
<reference evidence="5" key="1">
    <citation type="submission" date="2015-06" db="EMBL/GenBank/DDBJ databases">
        <authorList>
            <person name="Lim Y.L."/>
            <person name="Ee R."/>
            <person name="Yong D."/>
            <person name="How K.Y."/>
            <person name="Yin W.F."/>
            <person name="Chan K.G."/>
        </authorList>
    </citation>
    <scope>NUCLEOTIDE SEQUENCE [LARGE SCALE GENOMIC DNA]</scope>
    <source>
        <strain evidence="5">DSM 25325</strain>
    </source>
</reference>
<dbReference type="InterPro" id="IPR002347">
    <property type="entry name" value="SDR_fam"/>
</dbReference>
<organism evidence="4 5">
    <name type="scientific">Pandoraea thiooxydans</name>
    <dbReference type="NCBI Taxonomy" id="445709"/>
    <lineage>
        <taxon>Bacteria</taxon>
        <taxon>Pseudomonadati</taxon>
        <taxon>Pseudomonadota</taxon>
        <taxon>Betaproteobacteria</taxon>
        <taxon>Burkholderiales</taxon>
        <taxon>Burkholderiaceae</taxon>
        <taxon>Pandoraea</taxon>
    </lineage>
</organism>
<sequence>MPPASAALRIFITGASSGIGLALARHYAAEGAILGLVGRNSERLQALAQSLPHPHAVQCYALDVRDAAALQAAAQDFITRFGCPDIVIASAGISAGVHTADAADLPGFQAIMQTNWLAMVATFQPFVDLMSERRSGTLVGVASVAGVRGLPGHGAYSASKAAVIAYLESLRVELRAHRVGVVTLVPGYIRTPMTDGNPFPMPFLMDVDRFARKAAGAIARRKRFAVYPWQMRVVAALLAGVPRWLYDRLASRAPRKPRAANQAEHRPSNHGQ</sequence>
<evidence type="ECO:0000256" key="2">
    <source>
        <dbReference type="ARBA" id="ARBA00023002"/>
    </source>
</evidence>
<dbReference type="AlphaFoldDB" id="A0A0G3F0S4"/>
<name>A0A0G3F0S4_9BURK</name>
<dbReference type="STRING" id="445709.ABW99_14835"/>
<evidence type="ECO:0000256" key="3">
    <source>
        <dbReference type="RuleBase" id="RU000363"/>
    </source>
</evidence>
<protein>
    <submittedName>
        <fullName evidence="4">Short-chain dehydrogenase</fullName>
    </submittedName>
</protein>
<dbReference type="PRINTS" id="PR00080">
    <property type="entry name" value="SDRFAMILY"/>
</dbReference>
<dbReference type="PANTHER" id="PTHR44196">
    <property type="entry name" value="DEHYDROGENASE/REDUCTASE SDR FAMILY MEMBER 7B"/>
    <property type="match status" value="1"/>
</dbReference>
<dbReference type="InterPro" id="IPR020904">
    <property type="entry name" value="Sc_DH/Rdtase_CS"/>
</dbReference>
<dbReference type="Pfam" id="PF00106">
    <property type="entry name" value="adh_short"/>
    <property type="match status" value="1"/>
</dbReference>
<proteinExistence type="inferred from homology"/>
<dbReference type="InterPro" id="IPR036291">
    <property type="entry name" value="NAD(P)-bd_dom_sf"/>
</dbReference>
<evidence type="ECO:0000256" key="1">
    <source>
        <dbReference type="ARBA" id="ARBA00006484"/>
    </source>
</evidence>
<dbReference type="KEGG" id="ptx:ABW99_14835"/>
<dbReference type="SUPFAM" id="SSF51735">
    <property type="entry name" value="NAD(P)-binding Rossmann-fold domains"/>
    <property type="match status" value="1"/>
</dbReference>
<dbReference type="GO" id="GO:0016491">
    <property type="term" value="F:oxidoreductase activity"/>
    <property type="evidence" value="ECO:0007669"/>
    <property type="project" value="UniProtKB-KW"/>
</dbReference>
<dbReference type="OrthoDB" id="9797538at2"/>
<keyword evidence="5" id="KW-1185">Reference proteome</keyword>
<dbReference type="NCBIfam" id="NF005437">
    <property type="entry name" value="PRK07024.1"/>
    <property type="match status" value="1"/>
</dbReference>
<accession>A0A0G3F0S4</accession>
<dbReference type="PANTHER" id="PTHR44196:SF1">
    <property type="entry name" value="DEHYDROGENASE_REDUCTASE SDR FAMILY MEMBER 7B"/>
    <property type="match status" value="1"/>
</dbReference>
<evidence type="ECO:0000313" key="5">
    <source>
        <dbReference type="Proteomes" id="UP000036700"/>
    </source>
</evidence>
<dbReference type="Proteomes" id="UP000036700">
    <property type="component" value="Chromosome"/>
</dbReference>
<dbReference type="EMBL" id="CP011568">
    <property type="protein sequence ID" value="AKJ70606.1"/>
    <property type="molecule type" value="Genomic_DNA"/>
</dbReference>
<dbReference type="Gene3D" id="3.40.50.720">
    <property type="entry name" value="NAD(P)-binding Rossmann-like Domain"/>
    <property type="match status" value="1"/>
</dbReference>
<comment type="similarity">
    <text evidence="1 3">Belongs to the short-chain dehydrogenases/reductases (SDR) family.</text>
</comment>
<dbReference type="RefSeq" id="WP_047216681.1">
    <property type="nucleotide sequence ID" value="NZ_CP011568.3"/>
</dbReference>
<dbReference type="PROSITE" id="PS00061">
    <property type="entry name" value="ADH_SHORT"/>
    <property type="match status" value="1"/>
</dbReference>